<keyword evidence="1 4" id="KW-0285">Flavoprotein</keyword>
<dbReference type="PANTHER" id="PTHR11455:SF9">
    <property type="entry name" value="CRYPTOCHROME CIRCADIAN CLOCK 5 ISOFORM X1"/>
    <property type="match status" value="1"/>
</dbReference>
<name>A0A2S7U6N8_9BACT</name>
<accession>A0A2S7U6N8</accession>
<dbReference type="InterPro" id="IPR018394">
    <property type="entry name" value="DNA_photolyase_1_CS_C"/>
</dbReference>
<evidence type="ECO:0000256" key="4">
    <source>
        <dbReference type="PIRSR" id="PIRSR602081-1"/>
    </source>
</evidence>
<comment type="cofactor">
    <cofactor evidence="4">
        <name>FAD</name>
        <dbReference type="ChEBI" id="CHEBI:57692"/>
    </cofactor>
    <text evidence="4">Binds 1 FAD per subunit.</text>
</comment>
<dbReference type="GO" id="GO:0003904">
    <property type="term" value="F:deoxyribodipyrimidine photo-lyase activity"/>
    <property type="evidence" value="ECO:0007669"/>
    <property type="project" value="TreeGrafter"/>
</dbReference>
<keyword evidence="8" id="KW-1185">Reference proteome</keyword>
<dbReference type="EMBL" id="MQWA01000001">
    <property type="protein sequence ID" value="PQJ30044.1"/>
    <property type="molecule type" value="Genomic_DNA"/>
</dbReference>
<dbReference type="SUPFAM" id="SSF48173">
    <property type="entry name" value="Cryptochrome/photolyase FAD-binding domain"/>
    <property type="match status" value="1"/>
</dbReference>
<dbReference type="PROSITE" id="PS00394">
    <property type="entry name" value="DNA_PHOTOLYASES_1_1"/>
    <property type="match status" value="1"/>
</dbReference>
<comment type="similarity">
    <text evidence="5">Belongs to the DNA photolyase family.</text>
</comment>
<gene>
    <name evidence="7" type="ORF">BSZ32_17190</name>
</gene>
<feature type="binding site" evidence="4">
    <location>
        <position position="62"/>
    </location>
    <ligand>
        <name>FAD</name>
        <dbReference type="ChEBI" id="CHEBI:57692"/>
    </ligand>
</feature>
<evidence type="ECO:0000256" key="1">
    <source>
        <dbReference type="ARBA" id="ARBA00022630"/>
    </source>
</evidence>
<proteinExistence type="inferred from homology"/>
<evidence type="ECO:0000256" key="3">
    <source>
        <dbReference type="ARBA" id="ARBA00022991"/>
    </source>
</evidence>
<dbReference type="Gene3D" id="1.10.579.10">
    <property type="entry name" value="DNA Cyclobutane Dipyrimidine Photolyase, subunit A, domain 3"/>
    <property type="match status" value="1"/>
</dbReference>
<organism evidence="7 8">
    <name type="scientific">Rubritalea profundi</name>
    <dbReference type="NCBI Taxonomy" id="1658618"/>
    <lineage>
        <taxon>Bacteria</taxon>
        <taxon>Pseudomonadati</taxon>
        <taxon>Verrucomicrobiota</taxon>
        <taxon>Verrucomicrobiia</taxon>
        <taxon>Verrucomicrobiales</taxon>
        <taxon>Rubritaleaceae</taxon>
        <taxon>Rubritalea</taxon>
    </lineage>
</organism>
<dbReference type="Gene3D" id="1.25.40.80">
    <property type="match status" value="1"/>
</dbReference>
<keyword evidence="3 5" id="KW-0157">Chromophore</keyword>
<dbReference type="PRINTS" id="PR00147">
    <property type="entry name" value="DNAPHOTLYASE"/>
</dbReference>
<evidence type="ECO:0000256" key="2">
    <source>
        <dbReference type="ARBA" id="ARBA00022827"/>
    </source>
</evidence>
<dbReference type="PANTHER" id="PTHR11455">
    <property type="entry name" value="CRYPTOCHROME"/>
    <property type="match status" value="1"/>
</dbReference>
<comment type="caution">
    <text evidence="7">The sequence shown here is derived from an EMBL/GenBank/DDBJ whole genome shotgun (WGS) entry which is preliminary data.</text>
</comment>
<evidence type="ECO:0000256" key="5">
    <source>
        <dbReference type="RuleBase" id="RU004182"/>
    </source>
</evidence>
<sequence>MLLEVVDPPALLVSPASRFCGEVLAAAELKLNDRPMVDRQRGGSEQAWQCFESFIGGRGESYRSAMSSPVTAYEACSRLSPYLAFGNISVKQVFQRVCMMQLAIKNSEAPRGTFTQWRASLKSFQSRLRWHCHFIQKMEDQPDIDTVNIARSYDGIRGEDAAKLEAWQDGKTGYPLIDACMRALRATGWLNFRMRAMVMSFASYHLWIDWRASGLVLARYFVDYEPGIHWSQVQMQSGTTGINSVRVYSPIKQVTDQDPDGTFIRKWVPELANVPSAYLAEPHTMPVMEQTFAGCRIGDDYPEPIVNHTEAYRLARDKIHSIRKSNDARIEATAVYRKHGSRRKKR</sequence>
<dbReference type="InterPro" id="IPR002081">
    <property type="entry name" value="Cryptochrome/DNA_photolyase_1"/>
</dbReference>
<dbReference type="Pfam" id="PF03441">
    <property type="entry name" value="FAD_binding_7"/>
    <property type="match status" value="1"/>
</dbReference>
<keyword evidence="2 4" id="KW-0274">FAD</keyword>
<feature type="domain" description="Cryptochrome/DNA photolyase FAD-binding" evidence="6">
    <location>
        <begin position="124"/>
        <end position="319"/>
    </location>
</feature>
<protein>
    <recommendedName>
        <fullName evidence="6">Cryptochrome/DNA photolyase FAD-binding domain-containing protein</fullName>
    </recommendedName>
</protein>
<dbReference type="GO" id="GO:0009416">
    <property type="term" value="P:response to light stimulus"/>
    <property type="evidence" value="ECO:0007669"/>
    <property type="project" value="TreeGrafter"/>
</dbReference>
<reference evidence="7 8" key="1">
    <citation type="submission" date="2016-12" db="EMBL/GenBank/DDBJ databases">
        <title>Study of bacterial adaptation to deep sea.</title>
        <authorList>
            <person name="Song J."/>
            <person name="Yoshizawa S."/>
            <person name="Kogure K."/>
        </authorList>
    </citation>
    <scope>NUCLEOTIDE SEQUENCE [LARGE SCALE GENOMIC DNA]</scope>
    <source>
        <strain evidence="7 8">SAORIC-165</strain>
    </source>
</reference>
<evidence type="ECO:0000259" key="6">
    <source>
        <dbReference type="Pfam" id="PF03441"/>
    </source>
</evidence>
<dbReference type="GO" id="GO:0006950">
    <property type="term" value="P:response to stress"/>
    <property type="evidence" value="ECO:0007669"/>
    <property type="project" value="UniProtKB-ARBA"/>
</dbReference>
<dbReference type="GO" id="GO:0071949">
    <property type="term" value="F:FAD binding"/>
    <property type="evidence" value="ECO:0007669"/>
    <property type="project" value="TreeGrafter"/>
</dbReference>
<dbReference type="InterPro" id="IPR036134">
    <property type="entry name" value="Crypto/Photolyase_FAD-like_sf"/>
</dbReference>
<dbReference type="AlphaFoldDB" id="A0A2S7U6N8"/>
<dbReference type="Proteomes" id="UP000239907">
    <property type="component" value="Unassembled WGS sequence"/>
</dbReference>
<dbReference type="GO" id="GO:0003677">
    <property type="term" value="F:DNA binding"/>
    <property type="evidence" value="ECO:0007669"/>
    <property type="project" value="TreeGrafter"/>
</dbReference>
<evidence type="ECO:0000313" key="7">
    <source>
        <dbReference type="EMBL" id="PQJ30044.1"/>
    </source>
</evidence>
<feature type="binding site" evidence="4">
    <location>
        <position position="124"/>
    </location>
    <ligand>
        <name>FAD</name>
        <dbReference type="ChEBI" id="CHEBI:57692"/>
    </ligand>
</feature>
<evidence type="ECO:0000313" key="8">
    <source>
        <dbReference type="Proteomes" id="UP000239907"/>
    </source>
</evidence>
<dbReference type="InterPro" id="IPR005101">
    <property type="entry name" value="Cryptochr/Photolyase_FAD-bd"/>
</dbReference>
<dbReference type="GO" id="GO:0006139">
    <property type="term" value="P:nucleobase-containing compound metabolic process"/>
    <property type="evidence" value="ECO:0007669"/>
    <property type="project" value="UniProtKB-ARBA"/>
</dbReference>